<feature type="domain" description="Reverse transcriptase RNase H-like" evidence="7">
    <location>
        <begin position="8"/>
        <end position="107"/>
    </location>
</feature>
<dbReference type="AlphaFoldDB" id="A0A9Q3BW50"/>
<keyword evidence="2" id="KW-0548">Nucleotidyltransferase</keyword>
<evidence type="ECO:0000256" key="3">
    <source>
        <dbReference type="ARBA" id="ARBA00022722"/>
    </source>
</evidence>
<dbReference type="InterPro" id="IPR043502">
    <property type="entry name" value="DNA/RNA_pol_sf"/>
</dbReference>
<evidence type="ECO:0000259" key="7">
    <source>
        <dbReference type="Pfam" id="PF17917"/>
    </source>
</evidence>
<proteinExistence type="predicted"/>
<evidence type="ECO:0000313" key="9">
    <source>
        <dbReference type="Proteomes" id="UP000765509"/>
    </source>
</evidence>
<dbReference type="InterPro" id="IPR041373">
    <property type="entry name" value="RT_RNaseH"/>
</dbReference>
<evidence type="ECO:0000256" key="1">
    <source>
        <dbReference type="ARBA" id="ARBA00022679"/>
    </source>
</evidence>
<reference evidence="8" key="1">
    <citation type="submission" date="2021-03" db="EMBL/GenBank/DDBJ databases">
        <title>Draft genome sequence of rust myrtle Austropuccinia psidii MF-1, a brazilian biotype.</title>
        <authorList>
            <person name="Quecine M.C."/>
            <person name="Pachon D.M.R."/>
            <person name="Bonatelli M.L."/>
            <person name="Correr F.H."/>
            <person name="Franceschini L.M."/>
            <person name="Leite T.F."/>
            <person name="Margarido G.R.A."/>
            <person name="Almeida C.A."/>
            <person name="Ferrarezi J.A."/>
            <person name="Labate C.A."/>
        </authorList>
    </citation>
    <scope>NUCLEOTIDE SEQUENCE</scope>
    <source>
        <strain evidence="8">MF-1</strain>
    </source>
</reference>
<sequence>MGFHHFSDPSLPTIVNINAYNYALGDLMSHVYDSGKNPIKPNSRKHIPEELKYEIQNKDHLGIVRALMHRRAVLLSLSHPFEVLTDHSSLQNFMISKFLNPSQACWA</sequence>
<keyword evidence="5" id="KW-0378">Hydrolase</keyword>
<evidence type="ECO:0000256" key="6">
    <source>
        <dbReference type="ARBA" id="ARBA00022918"/>
    </source>
</evidence>
<dbReference type="SUPFAM" id="SSF56672">
    <property type="entry name" value="DNA/RNA polymerases"/>
    <property type="match status" value="1"/>
</dbReference>
<keyword evidence="3" id="KW-0540">Nuclease</keyword>
<comment type="caution">
    <text evidence="8">The sequence shown here is derived from an EMBL/GenBank/DDBJ whole genome shotgun (WGS) entry which is preliminary data.</text>
</comment>
<dbReference type="GO" id="GO:0016787">
    <property type="term" value="F:hydrolase activity"/>
    <property type="evidence" value="ECO:0007669"/>
    <property type="project" value="UniProtKB-KW"/>
</dbReference>
<evidence type="ECO:0000256" key="5">
    <source>
        <dbReference type="ARBA" id="ARBA00022801"/>
    </source>
</evidence>
<name>A0A9Q3BW50_9BASI</name>
<keyword evidence="1" id="KW-0808">Transferase</keyword>
<dbReference type="GO" id="GO:0004519">
    <property type="term" value="F:endonuclease activity"/>
    <property type="evidence" value="ECO:0007669"/>
    <property type="project" value="UniProtKB-KW"/>
</dbReference>
<evidence type="ECO:0000256" key="2">
    <source>
        <dbReference type="ARBA" id="ARBA00022695"/>
    </source>
</evidence>
<keyword evidence="6" id="KW-0695">RNA-directed DNA polymerase</keyword>
<keyword evidence="9" id="KW-1185">Reference proteome</keyword>
<accession>A0A9Q3BW50</accession>
<organism evidence="8 9">
    <name type="scientific">Austropuccinia psidii MF-1</name>
    <dbReference type="NCBI Taxonomy" id="1389203"/>
    <lineage>
        <taxon>Eukaryota</taxon>
        <taxon>Fungi</taxon>
        <taxon>Dikarya</taxon>
        <taxon>Basidiomycota</taxon>
        <taxon>Pucciniomycotina</taxon>
        <taxon>Pucciniomycetes</taxon>
        <taxon>Pucciniales</taxon>
        <taxon>Sphaerophragmiaceae</taxon>
        <taxon>Austropuccinia</taxon>
    </lineage>
</organism>
<evidence type="ECO:0000313" key="8">
    <source>
        <dbReference type="EMBL" id="MBW0471947.1"/>
    </source>
</evidence>
<gene>
    <name evidence="8" type="ORF">O181_011662</name>
</gene>
<protein>
    <recommendedName>
        <fullName evidence="7">Reverse transcriptase RNase H-like domain-containing protein</fullName>
    </recommendedName>
</protein>
<dbReference type="EMBL" id="AVOT02002918">
    <property type="protein sequence ID" value="MBW0471947.1"/>
    <property type="molecule type" value="Genomic_DNA"/>
</dbReference>
<dbReference type="Proteomes" id="UP000765509">
    <property type="component" value="Unassembled WGS sequence"/>
</dbReference>
<evidence type="ECO:0000256" key="4">
    <source>
        <dbReference type="ARBA" id="ARBA00022759"/>
    </source>
</evidence>
<keyword evidence="4" id="KW-0255">Endonuclease</keyword>
<dbReference type="GO" id="GO:0003964">
    <property type="term" value="F:RNA-directed DNA polymerase activity"/>
    <property type="evidence" value="ECO:0007669"/>
    <property type="project" value="UniProtKB-KW"/>
</dbReference>
<dbReference type="Pfam" id="PF17917">
    <property type="entry name" value="RT_RNaseH"/>
    <property type="match status" value="1"/>
</dbReference>